<proteinExistence type="predicted"/>
<dbReference type="AlphaFoldDB" id="A0A382ADR0"/>
<sequence>MDDNAWIWVIIYMIPVMTFMWLLGMWANHEDYKKEHNIKGWSDKEMNAKQIILTSIVSTIVGTTGWLGGVYYGSASMFETIYENVGNELDILGSKLNI</sequence>
<accession>A0A382ADR0</accession>
<dbReference type="EMBL" id="UINC01024778">
    <property type="protein sequence ID" value="SVA99113.1"/>
    <property type="molecule type" value="Genomic_DNA"/>
</dbReference>
<organism evidence="2">
    <name type="scientific">marine metagenome</name>
    <dbReference type="NCBI Taxonomy" id="408172"/>
    <lineage>
        <taxon>unclassified sequences</taxon>
        <taxon>metagenomes</taxon>
        <taxon>ecological metagenomes</taxon>
    </lineage>
</organism>
<feature type="non-terminal residue" evidence="2">
    <location>
        <position position="98"/>
    </location>
</feature>
<gene>
    <name evidence="2" type="ORF">METZ01_LOCUS151967</name>
</gene>
<name>A0A382ADR0_9ZZZZ</name>
<keyword evidence="1" id="KW-1133">Transmembrane helix</keyword>
<protein>
    <submittedName>
        <fullName evidence="2">Uncharacterized protein</fullName>
    </submittedName>
</protein>
<keyword evidence="1" id="KW-0812">Transmembrane</keyword>
<feature type="transmembrane region" description="Helical" evidence="1">
    <location>
        <begin position="6"/>
        <end position="27"/>
    </location>
</feature>
<evidence type="ECO:0000313" key="2">
    <source>
        <dbReference type="EMBL" id="SVA99113.1"/>
    </source>
</evidence>
<evidence type="ECO:0000256" key="1">
    <source>
        <dbReference type="SAM" id="Phobius"/>
    </source>
</evidence>
<feature type="transmembrane region" description="Helical" evidence="1">
    <location>
        <begin position="48"/>
        <end position="72"/>
    </location>
</feature>
<reference evidence="2" key="1">
    <citation type="submission" date="2018-05" db="EMBL/GenBank/DDBJ databases">
        <authorList>
            <person name="Lanie J.A."/>
            <person name="Ng W.-L."/>
            <person name="Kazmierczak K.M."/>
            <person name="Andrzejewski T.M."/>
            <person name="Davidsen T.M."/>
            <person name="Wayne K.J."/>
            <person name="Tettelin H."/>
            <person name="Glass J.I."/>
            <person name="Rusch D."/>
            <person name="Podicherti R."/>
            <person name="Tsui H.-C.T."/>
            <person name="Winkler M.E."/>
        </authorList>
    </citation>
    <scope>NUCLEOTIDE SEQUENCE</scope>
</reference>
<keyword evidence="1" id="KW-0472">Membrane</keyword>